<dbReference type="InterPro" id="IPR056337">
    <property type="entry name" value="LHD_YVC1"/>
</dbReference>
<dbReference type="InParanoid" id="A0A1J7J814"/>
<evidence type="ECO:0000313" key="6">
    <source>
        <dbReference type="Proteomes" id="UP000182658"/>
    </source>
</evidence>
<accession>A0A1J7J814</accession>
<keyword evidence="2" id="KW-0812">Transmembrane</keyword>
<organism evidence="5 6">
    <name type="scientific">Coniochaeta ligniaria NRRL 30616</name>
    <dbReference type="NCBI Taxonomy" id="1408157"/>
    <lineage>
        <taxon>Eukaryota</taxon>
        <taxon>Fungi</taxon>
        <taxon>Dikarya</taxon>
        <taxon>Ascomycota</taxon>
        <taxon>Pezizomycotina</taxon>
        <taxon>Sordariomycetes</taxon>
        <taxon>Sordariomycetidae</taxon>
        <taxon>Coniochaetales</taxon>
        <taxon>Coniochaetaceae</taxon>
        <taxon>Coniochaeta</taxon>
    </lineage>
</organism>
<keyword evidence="6" id="KW-1185">Reference proteome</keyword>
<evidence type="ECO:0000259" key="3">
    <source>
        <dbReference type="Pfam" id="PF23190"/>
    </source>
</evidence>
<feature type="compositionally biased region" description="Acidic residues" evidence="1">
    <location>
        <begin position="743"/>
        <end position="759"/>
    </location>
</feature>
<dbReference type="Proteomes" id="UP000182658">
    <property type="component" value="Unassembled WGS sequence"/>
</dbReference>
<dbReference type="PANTHER" id="PTHR35859">
    <property type="entry name" value="NONSELECTIVE CATION CHANNEL PROTEIN"/>
    <property type="match status" value="1"/>
</dbReference>
<dbReference type="InterPro" id="IPR056336">
    <property type="entry name" value="YVC1_C"/>
</dbReference>
<dbReference type="InterPro" id="IPR052971">
    <property type="entry name" value="TRP_calcium_channel"/>
</dbReference>
<feature type="transmembrane region" description="Helical" evidence="2">
    <location>
        <begin position="456"/>
        <end position="478"/>
    </location>
</feature>
<protein>
    <recommendedName>
        <fullName evidence="7">Receptor-activated Ca2+-permeable cation channel</fullName>
    </recommendedName>
</protein>
<dbReference type="EMBL" id="KV875093">
    <property type="protein sequence ID" value="OIW35597.1"/>
    <property type="molecule type" value="Genomic_DNA"/>
</dbReference>
<evidence type="ECO:0000256" key="1">
    <source>
        <dbReference type="SAM" id="MobiDB-lite"/>
    </source>
</evidence>
<dbReference type="PANTHER" id="PTHR35859:SF1">
    <property type="entry name" value="NONSELECTIVE CATION CHANNEL PROTEIN"/>
    <property type="match status" value="1"/>
</dbReference>
<dbReference type="Pfam" id="PF23190">
    <property type="entry name" value="LHD_TRPY1"/>
    <property type="match status" value="1"/>
</dbReference>
<feature type="compositionally biased region" description="Basic and acidic residues" evidence="1">
    <location>
        <begin position="760"/>
        <end position="777"/>
    </location>
</feature>
<dbReference type="STRING" id="1408157.A0A1J7J814"/>
<feature type="transmembrane region" description="Helical" evidence="2">
    <location>
        <begin position="540"/>
        <end position="559"/>
    </location>
</feature>
<feature type="transmembrane region" description="Helical" evidence="2">
    <location>
        <begin position="399"/>
        <end position="419"/>
    </location>
</feature>
<proteinExistence type="predicted"/>
<feature type="transmembrane region" description="Helical" evidence="2">
    <location>
        <begin position="327"/>
        <end position="345"/>
    </location>
</feature>
<evidence type="ECO:0000259" key="4">
    <source>
        <dbReference type="Pfam" id="PF23317"/>
    </source>
</evidence>
<feature type="region of interest" description="Disordered" evidence="1">
    <location>
        <begin position="743"/>
        <end position="777"/>
    </location>
</feature>
<feature type="region of interest" description="Disordered" evidence="1">
    <location>
        <begin position="1"/>
        <end position="21"/>
    </location>
</feature>
<dbReference type="Pfam" id="PF23317">
    <property type="entry name" value="YVC1_C"/>
    <property type="match status" value="1"/>
</dbReference>
<feature type="domain" description="YVC1 N-terminal linker helical" evidence="3">
    <location>
        <begin position="59"/>
        <end position="241"/>
    </location>
</feature>
<sequence>MADTRRTSRRQVRISSASTADTEVTPLFPRSEFSHHMDPEPVFSCLSNPVSHLPVYTNIHRIRRDIVSIVEDYLSLDQLRDMRINVSVVRPLVDKLYDLDDISIVYCLLVNRAQFLNEQSHLNNRQNVHFTRATLCELIATRILRRFSEDNEGPEGLLVLSHILVAGFEPFQNAPEEIRREARATAAWNKTLPALEVAILTESKLFLSSTSCQKVVDAIYDGRVIYTPSSFLDIIPDHYKQKPISLYDPRSAPLLNQYRLIVPRTRNFLELLQFCVLLVLYVAFMTERDATRFSSLELCFAVYAFGWSLDTFATVLEHGWSVYSQNLWSFLDATFTAVYLGYLGLRIHGWRTGSLAPGQQALDVLAMGAPVLIPRLAFNLLSGNLLFVSLRAMMADFTVLTALAIWCFLGFLLSLMWLGEGRHEAVTISKWMIYIWFGLDGTGIQRSTEFHWLLGPSLMITFSFLGNTLFLTILVSMLSNTFSTIVSNATAEVQFRHAVFTLEGVKSDAIFAYQPPFNILALVVLVPLKFIASPRWFHKIHVFSVRLLNLPLLLVIAVVERRGLWPNAGDLSTKAVEPASRGKRSKPWFWEKWRITAHSDIETVFEIPPPDTVLAEVAADDDFTVHMIRRQFTRQTTMEAAAAQQHGDKDPAAGAAAAGSEAVPTGAEAPARPPSVRRQESSAKAPGKGPSRRDSIAFPGLAQQIRGMLTEHTDENNVADRLEALEESTARIERMLVKLVGEVEEMDESEAVEDQEDERDVGKTGTIRDLDESVHEE</sequence>
<keyword evidence="2" id="KW-0472">Membrane</keyword>
<name>A0A1J7J814_9PEZI</name>
<evidence type="ECO:0008006" key="7">
    <source>
        <dbReference type="Google" id="ProtNLM"/>
    </source>
</evidence>
<gene>
    <name evidence="5" type="ORF">CONLIGDRAFT_608989</name>
</gene>
<evidence type="ECO:0000256" key="2">
    <source>
        <dbReference type="SAM" id="Phobius"/>
    </source>
</evidence>
<feature type="region of interest" description="Disordered" evidence="1">
    <location>
        <begin position="636"/>
        <end position="696"/>
    </location>
</feature>
<evidence type="ECO:0000313" key="5">
    <source>
        <dbReference type="EMBL" id="OIW35597.1"/>
    </source>
</evidence>
<feature type="transmembrane region" description="Helical" evidence="2">
    <location>
        <begin position="510"/>
        <end position="528"/>
    </location>
</feature>
<feature type="domain" description="Calcium channel YVC1-like C-terminal transmembrane" evidence="4">
    <location>
        <begin position="274"/>
        <end position="562"/>
    </location>
</feature>
<reference evidence="5 6" key="1">
    <citation type="submission" date="2016-10" db="EMBL/GenBank/DDBJ databases">
        <title>Draft genome sequence of Coniochaeta ligniaria NRRL30616, a lignocellulolytic fungus for bioabatement of inhibitors in plant biomass hydrolysates.</title>
        <authorList>
            <consortium name="DOE Joint Genome Institute"/>
            <person name="Jimenez D.J."/>
            <person name="Hector R.E."/>
            <person name="Riley R."/>
            <person name="Sun H."/>
            <person name="Grigoriev I.V."/>
            <person name="Van Elsas J.D."/>
            <person name="Nichols N.N."/>
        </authorList>
    </citation>
    <scope>NUCLEOTIDE SEQUENCE [LARGE SCALE GENOMIC DNA]</scope>
    <source>
        <strain evidence="5 6">NRRL 30616</strain>
    </source>
</reference>
<dbReference type="AlphaFoldDB" id="A0A1J7J814"/>
<dbReference type="OrthoDB" id="2373987at2759"/>
<feature type="transmembrane region" description="Helical" evidence="2">
    <location>
        <begin position="268"/>
        <end position="286"/>
    </location>
</feature>
<feature type="transmembrane region" description="Helical" evidence="2">
    <location>
        <begin position="365"/>
        <end position="387"/>
    </location>
</feature>
<keyword evidence="2" id="KW-1133">Transmembrane helix</keyword>